<dbReference type="InterPro" id="IPR001466">
    <property type="entry name" value="Beta-lactam-related"/>
</dbReference>
<dbReference type="OrthoDB" id="1357763at2"/>
<dbReference type="PANTHER" id="PTHR43283:SF18">
    <property type="match status" value="1"/>
</dbReference>
<evidence type="ECO:0000313" key="3">
    <source>
        <dbReference type="EMBL" id="KFC22567.1"/>
    </source>
</evidence>
<organism evidence="3 4">
    <name type="scientific">Epilithonimonas lactis</name>
    <dbReference type="NCBI Taxonomy" id="421072"/>
    <lineage>
        <taxon>Bacteria</taxon>
        <taxon>Pseudomonadati</taxon>
        <taxon>Bacteroidota</taxon>
        <taxon>Flavobacteriia</taxon>
        <taxon>Flavobacteriales</taxon>
        <taxon>Weeksellaceae</taxon>
        <taxon>Chryseobacterium group</taxon>
        <taxon>Epilithonimonas</taxon>
    </lineage>
</organism>
<evidence type="ECO:0000259" key="1">
    <source>
        <dbReference type="Pfam" id="PF00144"/>
    </source>
</evidence>
<name>A0A085BJC2_9FLAO</name>
<evidence type="ECO:0000313" key="4">
    <source>
        <dbReference type="Proteomes" id="UP000028623"/>
    </source>
</evidence>
<protein>
    <submittedName>
        <fullName evidence="3">Beta-lactamase</fullName>
    </submittedName>
</protein>
<dbReference type="Proteomes" id="UP000028623">
    <property type="component" value="Unassembled WGS sequence"/>
</dbReference>
<dbReference type="EMBL" id="JPLY01000002">
    <property type="protein sequence ID" value="KFC22567.1"/>
    <property type="molecule type" value="Genomic_DNA"/>
</dbReference>
<dbReference type="InterPro" id="IPR012338">
    <property type="entry name" value="Beta-lactam/transpept-like"/>
</dbReference>
<dbReference type="InterPro" id="IPR027843">
    <property type="entry name" value="DUF4440"/>
</dbReference>
<dbReference type="PANTHER" id="PTHR43283">
    <property type="entry name" value="BETA-LACTAMASE-RELATED"/>
    <property type="match status" value="1"/>
</dbReference>
<keyword evidence="4" id="KW-1185">Reference proteome</keyword>
<dbReference type="InterPro" id="IPR050789">
    <property type="entry name" value="Diverse_Enzym_Activities"/>
</dbReference>
<accession>A0A085BJC2</accession>
<proteinExistence type="predicted"/>
<dbReference type="eggNOG" id="COG1680">
    <property type="taxonomic scope" value="Bacteria"/>
</dbReference>
<dbReference type="Gene3D" id="3.10.450.50">
    <property type="match status" value="1"/>
</dbReference>
<dbReference type="RefSeq" id="WP_034974523.1">
    <property type="nucleotide sequence ID" value="NZ_FOFI01000004.1"/>
</dbReference>
<dbReference type="STRING" id="421072.SAMN04488097_3073"/>
<dbReference type="Pfam" id="PF00144">
    <property type="entry name" value="Beta-lactamase"/>
    <property type="match status" value="1"/>
</dbReference>
<comment type="caution">
    <text evidence="3">The sequence shown here is derived from an EMBL/GenBank/DDBJ whole genome shotgun (WGS) entry which is preliminary data.</text>
</comment>
<evidence type="ECO:0000259" key="2">
    <source>
        <dbReference type="Pfam" id="PF14534"/>
    </source>
</evidence>
<gene>
    <name evidence="3" type="ORF">IO89_05800</name>
</gene>
<dbReference type="SUPFAM" id="SSF56601">
    <property type="entry name" value="beta-lactamase/transpeptidase-like"/>
    <property type="match status" value="1"/>
</dbReference>
<sequence length="488" mass="55871">MTTRFYFSIFILFFSLGNLQAQIDKNSPLFLELKKQDSLFFERGFNNCDIAYLEKTIDENLKFYHDNGGFQDKKLFMERTKQNICGNPNQKPIRKVIENSLEVFPLYNNGELYGAIQTGEHQFFIREKGKDDVLGGQAKFTSVWTKKNGNWLMSDVLSYDHGNPSQTKLADDLEKLIKDNHIPTLGLGVIEDGKLTQIKVYGKLNDKTSASYNSLFNVASLTKPVTAMTVLRLISLGKWSLDEPLYKYFTDPDIANDPRNKKLTARLVLSHQTGLPNWRWMNKNNKLNFEFEPGTKYQYSGEGFEYLRKAVEKKFNKSLEELAKEYVFQPIGMSDTSYIWNEKKMADKIVVGYDKEGKPYDVVKNKTASAADDLVTSVEDYSKFLVAIMNNDLLSKEVFEAMKTKQVETKKNKYFGLGFEIYDLRNNDIALSHGGSDNGVNTIAFILPKTKQGLVIFTNVDDGYKVYESILNQYFGEVGKKIVEIETN</sequence>
<dbReference type="Gene3D" id="3.40.710.10">
    <property type="entry name" value="DD-peptidase/beta-lactamase superfamily"/>
    <property type="match status" value="1"/>
</dbReference>
<dbReference type="SUPFAM" id="SSF54427">
    <property type="entry name" value="NTF2-like"/>
    <property type="match status" value="1"/>
</dbReference>
<reference evidence="3 4" key="1">
    <citation type="submission" date="2014-07" db="EMBL/GenBank/DDBJ databases">
        <title>Epilithonimonas lactis LMG 22401 Genome.</title>
        <authorList>
            <person name="Pipes S.E."/>
            <person name="Stropko S.J."/>
        </authorList>
    </citation>
    <scope>NUCLEOTIDE SEQUENCE [LARGE SCALE GENOMIC DNA]</scope>
    <source>
        <strain evidence="3 4">LMG 24401</strain>
    </source>
</reference>
<dbReference type="AlphaFoldDB" id="A0A085BJC2"/>
<feature type="domain" description="Beta-lactamase-related" evidence="1">
    <location>
        <begin position="172"/>
        <end position="463"/>
    </location>
</feature>
<dbReference type="Pfam" id="PF14534">
    <property type="entry name" value="DUF4440"/>
    <property type="match status" value="1"/>
</dbReference>
<dbReference type="InterPro" id="IPR032710">
    <property type="entry name" value="NTF2-like_dom_sf"/>
</dbReference>
<feature type="domain" description="DUF4440" evidence="2">
    <location>
        <begin position="41"/>
        <end position="153"/>
    </location>
</feature>